<comment type="pathway">
    <text evidence="2 14">Protein modification; protein glycosylation.</text>
</comment>
<dbReference type="InterPro" id="IPR007873">
    <property type="entry name" value="Glycosyltransferase_ALG3"/>
</dbReference>
<feature type="transmembrane region" description="Helical" evidence="14">
    <location>
        <begin position="153"/>
        <end position="177"/>
    </location>
</feature>
<dbReference type="GO" id="GO:0005789">
    <property type="term" value="C:endoplasmic reticulum membrane"/>
    <property type="evidence" value="ECO:0007669"/>
    <property type="project" value="UniProtKB-SubCell"/>
</dbReference>
<keyword evidence="5 14" id="KW-0328">Glycosyltransferase</keyword>
<evidence type="ECO:0000256" key="14">
    <source>
        <dbReference type="RuleBase" id="RU364047"/>
    </source>
</evidence>
<reference evidence="15 16" key="1">
    <citation type="journal article" date="2018" name="Sci. Rep.">
        <title>Genome sequence of the cauliflower mushroom Sparassis crispa (Hanabiratake) and its association with beneficial usage.</title>
        <authorList>
            <person name="Kiyama R."/>
            <person name="Furutani Y."/>
            <person name="Kawaguchi K."/>
            <person name="Nakanishi T."/>
        </authorList>
    </citation>
    <scope>NUCLEOTIDE SEQUENCE [LARGE SCALE GENOMIC DNA]</scope>
</reference>
<feature type="transmembrane region" description="Helical" evidence="14">
    <location>
        <begin position="183"/>
        <end position="208"/>
    </location>
</feature>
<dbReference type="OrthoDB" id="20028at2759"/>
<evidence type="ECO:0000313" key="16">
    <source>
        <dbReference type="Proteomes" id="UP000287166"/>
    </source>
</evidence>
<feature type="transmembrane region" description="Helical" evidence="14">
    <location>
        <begin position="27"/>
        <end position="47"/>
    </location>
</feature>
<dbReference type="RefSeq" id="XP_027612955.1">
    <property type="nucleotide sequence ID" value="XM_027757154.1"/>
</dbReference>
<evidence type="ECO:0000256" key="5">
    <source>
        <dbReference type="ARBA" id="ARBA00022676"/>
    </source>
</evidence>
<feature type="transmembrane region" description="Helical" evidence="14">
    <location>
        <begin position="220"/>
        <end position="238"/>
    </location>
</feature>
<comment type="subcellular location">
    <subcellularLocation>
        <location evidence="1 14">Endoplasmic reticulum membrane</location>
        <topology evidence="1 14">Multi-pass membrane protein</topology>
    </subcellularLocation>
</comment>
<comment type="function">
    <text evidence="11 14">Dol-P-Man:Man(5)GlcNAc(2)-PP-Dol alpha-1,3-mannosyltransferase that operates in the biosynthetic pathway of dolichol-linked oligosaccharides, the glycan precursors employed in protein asparagine (N)-glycosylation. The assembly of dolichol-linked oligosaccharides begins on the cytosolic side of the endoplasmic reticulum membrane and finishes in its lumen. The sequential addition of sugars to dolichol pyrophosphate produces dolichol-linked oligosaccharides containing fourteen sugars, including two GlcNAcs, nine mannoses and three glucoses. Once assembled, the oligosaccharide is transferred from the lipid to nascent proteins by oligosaccharyltransferases. In the lumen of the endoplasmic reticulum, adds the first dolichyl beta-D-mannosyl phosphate derived mannose in an alpha-1,3 linkage to Man(5)GlcNAc(2)-PP-dolichol to produce Man(6)GlcNAc(2)-PP-dolichol.</text>
</comment>
<dbReference type="GO" id="GO:0052925">
    <property type="term" value="F:dol-P-Man:Man(5)GlcNAc(2)-PP-Dol alpha-1,3-mannosyltransferase activity"/>
    <property type="evidence" value="ECO:0007669"/>
    <property type="project" value="UniProtKB-EC"/>
</dbReference>
<accession>A0A401GIP5</accession>
<evidence type="ECO:0000256" key="4">
    <source>
        <dbReference type="ARBA" id="ARBA00015561"/>
    </source>
</evidence>
<evidence type="ECO:0000256" key="6">
    <source>
        <dbReference type="ARBA" id="ARBA00022679"/>
    </source>
</evidence>
<evidence type="ECO:0000256" key="12">
    <source>
        <dbReference type="ARBA" id="ARBA00049506"/>
    </source>
</evidence>
<evidence type="ECO:0000256" key="9">
    <source>
        <dbReference type="ARBA" id="ARBA00022989"/>
    </source>
</evidence>
<dbReference type="PANTHER" id="PTHR12646:SF0">
    <property type="entry name" value="DOL-P-MAN:MAN(5)GLCNAC(2)-PP-DOL ALPHA-1,3-MANNOSYLTRANSFERASE"/>
    <property type="match status" value="1"/>
</dbReference>
<proteinExistence type="inferred from homology"/>
<dbReference type="STRING" id="139825.A0A401GIP5"/>
<dbReference type="PANTHER" id="PTHR12646">
    <property type="entry name" value="NOT56 - RELATED"/>
    <property type="match status" value="1"/>
</dbReference>
<feature type="transmembrane region" description="Helical" evidence="14">
    <location>
        <begin position="325"/>
        <end position="344"/>
    </location>
</feature>
<dbReference type="Pfam" id="PF05208">
    <property type="entry name" value="ALG3"/>
    <property type="match status" value="1"/>
</dbReference>
<evidence type="ECO:0000256" key="8">
    <source>
        <dbReference type="ARBA" id="ARBA00022824"/>
    </source>
</evidence>
<evidence type="ECO:0000256" key="10">
    <source>
        <dbReference type="ARBA" id="ARBA00023136"/>
    </source>
</evidence>
<evidence type="ECO:0000256" key="2">
    <source>
        <dbReference type="ARBA" id="ARBA00004922"/>
    </source>
</evidence>
<feature type="transmembrane region" description="Helical" evidence="14">
    <location>
        <begin position="365"/>
        <end position="384"/>
    </location>
</feature>
<dbReference type="EC" id="2.4.1.258" evidence="3 14"/>
<evidence type="ECO:0000256" key="1">
    <source>
        <dbReference type="ARBA" id="ARBA00004477"/>
    </source>
</evidence>
<dbReference type="FunCoup" id="A0A401GIP5">
    <property type="interactions" value="453"/>
</dbReference>
<evidence type="ECO:0000313" key="15">
    <source>
        <dbReference type="EMBL" id="GBE82042.1"/>
    </source>
</evidence>
<sequence>MSLPSPLARLVNTLSASLHSLLTDPHYFYALATLVVLGDAVLTQLIIRFVPYTEIDWETYIYQLELYMKGERDYALISGPTGPIVYPAGHLYVHRLLYAITDSGKNLVAPQEVYSLLYIALLAITCIIYRQAGDVPNWILLLLPLSKRLHSIFVLRLFNDCWNVFFAHAAILAFGYGWDIPGILLLGCAMSIKMSALLYLPGLVVVLFKRRGFLSTLAHVSALALTQLVIGLPFLWQYPLSYLKYSYQFSRTFLYRWTVNWRFISEETFLSSAWAKGLLAGHLTTLVAFGLFKWCKGDGGVWYVVSRGLRTPLQRPPVPPVTADFVTTVLFTSNLIGILFSRSLHYQFYSWYAWQLPFLAWRTKYPVVIKLAILLAIEYAWNVFPSTPLSSSILCGANMLLVVGLWFGYPEGKKDIVHKSE</sequence>
<keyword evidence="8 14" id="KW-0256">Endoplasmic reticulum</keyword>
<dbReference type="InParanoid" id="A0A401GIP5"/>
<keyword evidence="9 14" id="KW-1133">Transmembrane helix</keyword>
<keyword evidence="6 14" id="KW-0808">Transferase</keyword>
<dbReference type="UniPathway" id="UPA00378"/>
<evidence type="ECO:0000256" key="13">
    <source>
        <dbReference type="ARBA" id="ARBA00093457"/>
    </source>
</evidence>
<evidence type="ECO:0000256" key="11">
    <source>
        <dbReference type="ARBA" id="ARBA00044743"/>
    </source>
</evidence>
<dbReference type="Proteomes" id="UP000287166">
    <property type="component" value="Unassembled WGS sequence"/>
</dbReference>
<keyword evidence="10 14" id="KW-0472">Membrane</keyword>
<comment type="catalytic activity">
    <reaction evidence="12 14">
        <text>an alpha-D-Man-(1-&gt;2)-alpha-D-Man-(1-&gt;2)-alpha-D-Man-(1-&gt;3)-[alpha-D-Man-(1-&gt;6)]-beta-D-Man-(1-&gt;4)-beta-D-GlcNAc-(1-&gt;4)-alpha-D-GlcNAc-diphospho-di-trans,poly-cis-dolichol + a di-trans,poly-cis-dolichyl beta-D-mannosyl phosphate = an alpha-D-Man-(1-&gt;2)-alpha-D-Man-(1-&gt;2)-alpha-D-Man-(1-&gt;3)-[alpha-D-Man-(1-&gt;3)-alpha-D-Man-(1-&gt;6)]-beta-D-Man-(1-&gt;4)-beta-D-GlcNAc-(1-&gt;4)-alpha-D-GlcNAc-diphospho-di-trans,poly-cis-dolichol + a di-trans,poly-cis-dolichyl phosphate + H(+)</text>
        <dbReference type="Rhea" id="RHEA:29527"/>
        <dbReference type="Rhea" id="RHEA-COMP:19498"/>
        <dbReference type="Rhea" id="RHEA-COMP:19501"/>
        <dbReference type="Rhea" id="RHEA-COMP:19516"/>
        <dbReference type="Rhea" id="RHEA-COMP:19517"/>
        <dbReference type="ChEBI" id="CHEBI:15378"/>
        <dbReference type="ChEBI" id="CHEBI:57683"/>
        <dbReference type="ChEBI" id="CHEBI:58211"/>
        <dbReference type="ChEBI" id="CHEBI:132515"/>
        <dbReference type="ChEBI" id="CHEBI:132516"/>
        <dbReference type="EC" id="2.4.1.258"/>
    </reaction>
    <physiologicalReaction direction="left-to-right" evidence="12 14">
        <dbReference type="Rhea" id="RHEA:29528"/>
    </physiologicalReaction>
</comment>
<feature type="transmembrane region" description="Helical" evidence="14">
    <location>
        <begin position="390"/>
        <end position="409"/>
    </location>
</feature>
<dbReference type="AlphaFoldDB" id="A0A401GIP5"/>
<protein>
    <recommendedName>
        <fullName evidence="4 14">Dol-P-Man:Man(5)GlcNAc(2)-PP-Dol alpha-1,3-mannosyltransferase</fullName>
        <ecNumber evidence="3 14">2.4.1.258</ecNumber>
    </recommendedName>
    <alternativeName>
        <fullName evidence="14">Dol-P-Man-dependent alpha(1-3)-mannosyltransferase</fullName>
    </alternativeName>
</protein>
<keyword evidence="16" id="KW-1185">Reference proteome</keyword>
<gene>
    <name evidence="15" type="ORF">SCP_0404200</name>
</gene>
<evidence type="ECO:0000256" key="3">
    <source>
        <dbReference type="ARBA" id="ARBA00011964"/>
    </source>
</evidence>
<keyword evidence="7 14" id="KW-0812">Transmembrane</keyword>
<comment type="similarity">
    <text evidence="13">Belongs to the glycosyltransferase ALG3 family.</text>
</comment>
<dbReference type="EMBL" id="BFAD01000004">
    <property type="protein sequence ID" value="GBE82042.1"/>
    <property type="molecule type" value="Genomic_DNA"/>
</dbReference>
<name>A0A401GIP5_9APHY</name>
<dbReference type="GeneID" id="38778959"/>
<evidence type="ECO:0000256" key="7">
    <source>
        <dbReference type="ARBA" id="ARBA00022692"/>
    </source>
</evidence>
<feature type="transmembrane region" description="Helical" evidence="14">
    <location>
        <begin position="113"/>
        <end position="132"/>
    </location>
</feature>
<comment type="caution">
    <text evidence="15">The sequence shown here is derived from an EMBL/GenBank/DDBJ whole genome shotgun (WGS) entry which is preliminary data.</text>
</comment>
<organism evidence="15 16">
    <name type="scientific">Sparassis crispa</name>
    <dbReference type="NCBI Taxonomy" id="139825"/>
    <lineage>
        <taxon>Eukaryota</taxon>
        <taxon>Fungi</taxon>
        <taxon>Dikarya</taxon>
        <taxon>Basidiomycota</taxon>
        <taxon>Agaricomycotina</taxon>
        <taxon>Agaricomycetes</taxon>
        <taxon>Polyporales</taxon>
        <taxon>Sparassidaceae</taxon>
        <taxon>Sparassis</taxon>
    </lineage>
</organism>